<evidence type="ECO:0000256" key="1">
    <source>
        <dbReference type="SAM" id="Coils"/>
    </source>
</evidence>
<organism evidence="2 3">
    <name type="scientific">Riccia fluitans</name>
    <dbReference type="NCBI Taxonomy" id="41844"/>
    <lineage>
        <taxon>Eukaryota</taxon>
        <taxon>Viridiplantae</taxon>
        <taxon>Streptophyta</taxon>
        <taxon>Embryophyta</taxon>
        <taxon>Marchantiophyta</taxon>
        <taxon>Marchantiopsida</taxon>
        <taxon>Marchantiidae</taxon>
        <taxon>Marchantiales</taxon>
        <taxon>Ricciaceae</taxon>
        <taxon>Riccia</taxon>
    </lineage>
</organism>
<dbReference type="AlphaFoldDB" id="A0ABD1YKP9"/>
<evidence type="ECO:0000313" key="2">
    <source>
        <dbReference type="EMBL" id="KAL2630189.1"/>
    </source>
</evidence>
<dbReference type="Proteomes" id="UP001605036">
    <property type="component" value="Unassembled WGS sequence"/>
</dbReference>
<keyword evidence="3" id="KW-1185">Reference proteome</keyword>
<sequence>MDEEGRNGQPETEEDGRNEHCKAFGDNLRRITEVISSMPPSHEFSLILEEVVNLIRGFKIIGRSYVDQLVMNVHEVNNLKMKKQMVEKKLETLQSQVSRVFLRQPLVLQDASKLDLVKPRSAKAEQQIKNGDSRKDVLLEVILHRNILYEEKLKQRERELAKLREAYTKLSTDLLECRKENSRLGTRLREIEEQETKKVQERKELSKTRTLEISELKDDRTRLGVGTARLGKEACVREEQIWMTTSKNERVLAILKSDPKVKDDLQLKREHKMLRMYLRYLSSRFLSAKGSEDLQIELRGLDCRGFDAETTSYLRTILETGLKAWQQHVREERSESTGGLHLVIQSIKRDTEAQRVKHPKKFV</sequence>
<dbReference type="EMBL" id="JBHFFA010000004">
    <property type="protein sequence ID" value="KAL2630189.1"/>
    <property type="molecule type" value="Genomic_DNA"/>
</dbReference>
<evidence type="ECO:0000313" key="3">
    <source>
        <dbReference type="Proteomes" id="UP001605036"/>
    </source>
</evidence>
<reference evidence="2 3" key="1">
    <citation type="submission" date="2024-09" db="EMBL/GenBank/DDBJ databases">
        <title>Chromosome-scale assembly of Riccia fluitans.</title>
        <authorList>
            <person name="Paukszto L."/>
            <person name="Sawicki J."/>
            <person name="Karawczyk K."/>
            <person name="Piernik-Szablinska J."/>
            <person name="Szczecinska M."/>
            <person name="Mazdziarz M."/>
        </authorList>
    </citation>
    <scope>NUCLEOTIDE SEQUENCE [LARGE SCALE GENOMIC DNA]</scope>
    <source>
        <strain evidence="2">Rf_01</strain>
        <tissue evidence="2">Aerial parts of the thallus</tissue>
    </source>
</reference>
<name>A0ABD1YKP9_9MARC</name>
<proteinExistence type="predicted"/>
<feature type="coiled-coil region" evidence="1">
    <location>
        <begin position="146"/>
        <end position="208"/>
    </location>
</feature>
<comment type="caution">
    <text evidence="2">The sequence shown here is derived from an EMBL/GenBank/DDBJ whole genome shotgun (WGS) entry which is preliminary data.</text>
</comment>
<keyword evidence="1" id="KW-0175">Coiled coil</keyword>
<accession>A0ABD1YKP9</accession>
<gene>
    <name evidence="2" type="ORF">R1flu_014875</name>
</gene>
<protein>
    <submittedName>
        <fullName evidence="2">Uncharacterized protein</fullName>
    </submittedName>
</protein>